<dbReference type="InterPro" id="IPR027417">
    <property type="entry name" value="P-loop_NTPase"/>
</dbReference>
<dbReference type="InterPro" id="IPR011025">
    <property type="entry name" value="GproteinA_insert"/>
</dbReference>
<name>A0A9Q0LLZ7_ANAIG</name>
<feature type="binding site" evidence="6">
    <location>
        <position position="186"/>
    </location>
    <ligand>
        <name>Mg(2+)</name>
        <dbReference type="ChEBI" id="CHEBI:18420"/>
    </ligand>
</feature>
<dbReference type="PROSITE" id="PS51882">
    <property type="entry name" value="G_ALPHA"/>
    <property type="match status" value="1"/>
</dbReference>
<dbReference type="PROSITE" id="PS50097">
    <property type="entry name" value="BTB"/>
    <property type="match status" value="1"/>
</dbReference>
<reference evidence="9" key="1">
    <citation type="submission" date="2022-10" db="EMBL/GenBank/DDBJ databases">
        <title>Novel sulphate-reducing endosymbionts in the free-living metamonad Anaeramoeba.</title>
        <authorList>
            <person name="Jerlstrom-Hultqvist J."/>
            <person name="Cepicka I."/>
            <person name="Gallot-Lavallee L."/>
            <person name="Salas-Leiva D."/>
            <person name="Curtis B.A."/>
            <person name="Zahonova K."/>
            <person name="Pipaliya S."/>
            <person name="Dacks J."/>
            <person name="Roger A.J."/>
        </authorList>
    </citation>
    <scope>NUCLEOTIDE SEQUENCE</scope>
    <source>
        <strain evidence="9">BMAN</strain>
    </source>
</reference>
<dbReference type="SMART" id="SM00275">
    <property type="entry name" value="G_alpha"/>
    <property type="match status" value="1"/>
</dbReference>
<proteinExistence type="predicted"/>
<dbReference type="PRINTS" id="PR00318">
    <property type="entry name" value="GPROTEINA"/>
</dbReference>
<dbReference type="GO" id="GO:0007188">
    <property type="term" value="P:adenylate cyclase-modulating G protein-coupled receptor signaling pathway"/>
    <property type="evidence" value="ECO:0007669"/>
    <property type="project" value="TreeGrafter"/>
</dbReference>
<dbReference type="PANTHER" id="PTHR10218">
    <property type="entry name" value="GTP-BINDING PROTEIN ALPHA SUBUNIT"/>
    <property type="match status" value="1"/>
</dbReference>
<dbReference type="PANTHER" id="PTHR10218:SF302">
    <property type="entry name" value="GUANINE NUCLEOTIDE-BINDING PROTEIN ALPHA-5 SUBUNIT"/>
    <property type="match status" value="1"/>
</dbReference>
<feature type="binding site" evidence="5">
    <location>
        <begin position="180"/>
        <end position="186"/>
    </location>
    <ligand>
        <name>GTP</name>
        <dbReference type="ChEBI" id="CHEBI:37565"/>
    </ligand>
</feature>
<keyword evidence="2 5" id="KW-0547">Nucleotide-binding</keyword>
<dbReference type="Gene3D" id="3.40.50.300">
    <property type="entry name" value="P-loop containing nucleotide triphosphate hydrolases"/>
    <property type="match status" value="1"/>
</dbReference>
<evidence type="ECO:0000259" key="8">
    <source>
        <dbReference type="PROSITE" id="PS50097"/>
    </source>
</evidence>
<dbReference type="SUPFAM" id="SSF52540">
    <property type="entry name" value="P-loop containing nucleoside triphosphate hydrolases"/>
    <property type="match status" value="1"/>
</dbReference>
<dbReference type="GO" id="GO:0005737">
    <property type="term" value="C:cytoplasm"/>
    <property type="evidence" value="ECO:0007669"/>
    <property type="project" value="TreeGrafter"/>
</dbReference>
<dbReference type="EMBL" id="JAPDFW010000072">
    <property type="protein sequence ID" value="KAJ5073853.1"/>
    <property type="molecule type" value="Genomic_DNA"/>
</dbReference>
<evidence type="ECO:0000256" key="3">
    <source>
        <dbReference type="ARBA" id="ARBA00023134"/>
    </source>
</evidence>
<dbReference type="Gene3D" id="1.10.400.10">
    <property type="entry name" value="GI Alpha 1, domain 2-like"/>
    <property type="match status" value="1"/>
</dbReference>
<dbReference type="InterPro" id="IPR000210">
    <property type="entry name" value="BTB/POZ_dom"/>
</dbReference>
<feature type="binding site" evidence="6">
    <location>
        <position position="57"/>
    </location>
    <ligand>
        <name>Mg(2+)</name>
        <dbReference type="ChEBI" id="CHEBI:18420"/>
    </ligand>
</feature>
<dbReference type="GO" id="GO:0001664">
    <property type="term" value="F:G protein-coupled receptor binding"/>
    <property type="evidence" value="ECO:0007669"/>
    <property type="project" value="TreeGrafter"/>
</dbReference>
<keyword evidence="6" id="KW-0460">Magnesium</keyword>
<dbReference type="GO" id="GO:0003924">
    <property type="term" value="F:GTPase activity"/>
    <property type="evidence" value="ECO:0007669"/>
    <property type="project" value="InterPro"/>
</dbReference>
<feature type="compositionally biased region" description="Low complexity" evidence="7">
    <location>
        <begin position="22"/>
        <end position="33"/>
    </location>
</feature>
<evidence type="ECO:0000313" key="9">
    <source>
        <dbReference type="EMBL" id="KAJ5073853.1"/>
    </source>
</evidence>
<feature type="domain" description="BTB" evidence="8">
    <location>
        <begin position="483"/>
        <end position="549"/>
    </location>
</feature>
<evidence type="ECO:0000256" key="7">
    <source>
        <dbReference type="SAM" id="MobiDB-lite"/>
    </source>
</evidence>
<organism evidence="9 10">
    <name type="scientific">Anaeramoeba ignava</name>
    <name type="common">Anaerobic marine amoeba</name>
    <dbReference type="NCBI Taxonomy" id="1746090"/>
    <lineage>
        <taxon>Eukaryota</taxon>
        <taxon>Metamonada</taxon>
        <taxon>Anaeramoebidae</taxon>
        <taxon>Anaeramoeba</taxon>
    </lineage>
</organism>
<dbReference type="GO" id="GO:0046872">
    <property type="term" value="F:metal ion binding"/>
    <property type="evidence" value="ECO:0007669"/>
    <property type="project" value="UniProtKB-KW"/>
</dbReference>
<dbReference type="InterPro" id="IPR001019">
    <property type="entry name" value="Gprotein_alpha_su"/>
</dbReference>
<dbReference type="CDD" id="cd18186">
    <property type="entry name" value="BTB_POZ_ZBTB_KLHL-like"/>
    <property type="match status" value="1"/>
</dbReference>
<evidence type="ECO:0000256" key="6">
    <source>
        <dbReference type="PIRSR" id="PIRSR601019-2"/>
    </source>
</evidence>
<dbReference type="FunFam" id="3.40.50.300:FF:000720">
    <property type="entry name" value="Guanine nucleotide-binding protein G(k) subunit alpha"/>
    <property type="match status" value="1"/>
</dbReference>
<keyword evidence="1 6" id="KW-0479">Metal-binding</keyword>
<evidence type="ECO:0000256" key="5">
    <source>
        <dbReference type="PIRSR" id="PIRSR601019-1"/>
    </source>
</evidence>
<dbReference type="Pfam" id="PF00651">
    <property type="entry name" value="BTB"/>
    <property type="match status" value="1"/>
</dbReference>
<protein>
    <submittedName>
        <fullName evidence="9">Guanine nucleotide-binding protein g(O) subunit alpha</fullName>
    </submittedName>
</protein>
<gene>
    <name evidence="9" type="ORF">M0811_08417</name>
</gene>
<dbReference type="InterPro" id="IPR011333">
    <property type="entry name" value="SKP1/BTB/POZ_sf"/>
</dbReference>
<dbReference type="OrthoDB" id="71307at2759"/>
<evidence type="ECO:0000256" key="2">
    <source>
        <dbReference type="ARBA" id="ARBA00022741"/>
    </source>
</evidence>
<dbReference type="GO" id="GO:0005834">
    <property type="term" value="C:heterotrimeric G-protein complex"/>
    <property type="evidence" value="ECO:0007669"/>
    <property type="project" value="TreeGrafter"/>
</dbReference>
<evidence type="ECO:0000256" key="1">
    <source>
        <dbReference type="ARBA" id="ARBA00022723"/>
    </source>
</evidence>
<keyword evidence="10" id="KW-1185">Reference proteome</keyword>
<dbReference type="SUPFAM" id="SSF54695">
    <property type="entry name" value="POZ domain"/>
    <property type="match status" value="1"/>
</dbReference>
<evidence type="ECO:0000313" key="10">
    <source>
        <dbReference type="Proteomes" id="UP001149090"/>
    </source>
</evidence>
<keyword evidence="4" id="KW-0807">Transducer</keyword>
<evidence type="ECO:0000256" key="4">
    <source>
        <dbReference type="ARBA" id="ARBA00023224"/>
    </source>
</evidence>
<dbReference type="GO" id="GO:0031683">
    <property type="term" value="F:G-protein beta/gamma-subunit complex binding"/>
    <property type="evidence" value="ECO:0007669"/>
    <property type="project" value="InterPro"/>
</dbReference>
<feature type="region of interest" description="Disordered" evidence="7">
    <location>
        <begin position="1"/>
        <end position="38"/>
    </location>
</feature>
<dbReference type="SUPFAM" id="SSF47895">
    <property type="entry name" value="Transducin (alpha subunit), insertion domain"/>
    <property type="match status" value="1"/>
</dbReference>
<dbReference type="Proteomes" id="UP001149090">
    <property type="component" value="Unassembled WGS sequence"/>
</dbReference>
<keyword evidence="3 5" id="KW-0342">GTP-binding</keyword>
<accession>A0A9Q0LLZ7</accession>
<sequence length="584" mass="69332">MGNKHKQKKQKDQKQKNKNKNKNQNQNQINQKLQKSKEKQKENLQVFIFGIGFSGKSTLLRHLTHFENVPEVDEYFIKDFASTIQNNLENVLSNLVSSALEANLHFSPETLRIAEFLSENYFPFNSCLTKDEMKTLWNSPPIKQVLETYPSPYADFSPYYFGKIDEIFQDDYIPNFQDYLHIRLGTTGIFSIVRDLSCRVRIRFIDVGGARSERRKWENLPITKHTGIFFLVPLGDYHHTLFEDSAQNCLVESIDLFRNFFQNKFKHVPFVILFTKTDEFESKINKFPLSDYFPEYQGKTIEDATNFIVSKFLEIDSSRVLRYYTVNLFDIEQTRRIIWESLKYFFLEVHDENQDQDEKITDKFISPICEDFLNFYNRKELCDSELETKQQERVCYHSFILKMRLEEPFLSKISEISKLLAKEELESFLYFLYSGIIPFGPNGYKHVISVLVKLGLKEEWIDQKREREGLLKDLKKIFQNQEFDFFIISNGKSLGVHRVILAARSELFRGMFLSVQDDSNKVSDYSGKSSQTVEIMTNFFYLDNLENFENFGNEKIKRELIELFDYYQINQRYVFELEKQFKEN</sequence>
<comment type="caution">
    <text evidence="9">The sequence shown here is derived from an EMBL/GenBank/DDBJ whole genome shotgun (WGS) entry which is preliminary data.</text>
</comment>
<dbReference type="Pfam" id="PF00503">
    <property type="entry name" value="G-alpha"/>
    <property type="match status" value="1"/>
</dbReference>
<dbReference type="GO" id="GO:0005525">
    <property type="term" value="F:GTP binding"/>
    <property type="evidence" value="ECO:0007669"/>
    <property type="project" value="UniProtKB-KW"/>
</dbReference>
<dbReference type="Gene3D" id="3.30.710.10">
    <property type="entry name" value="Potassium Channel Kv1.1, Chain A"/>
    <property type="match status" value="1"/>
</dbReference>
<dbReference type="AlphaFoldDB" id="A0A9Q0LLZ7"/>